<keyword evidence="2" id="KW-0812">Transmembrane</keyword>
<keyword evidence="1" id="KW-0175">Coiled coil</keyword>
<protein>
    <recommendedName>
        <fullName evidence="4">Small integral membrane protein 15</fullName>
    </recommendedName>
</protein>
<name>A0A0B6Y8D1_9EUPU</name>
<proteinExistence type="predicted"/>
<dbReference type="EMBL" id="HACG01005534">
    <property type="protein sequence ID" value="CEK52399.1"/>
    <property type="molecule type" value="Transcribed_RNA"/>
</dbReference>
<organism evidence="3">
    <name type="scientific">Arion vulgaris</name>
    <dbReference type="NCBI Taxonomy" id="1028688"/>
    <lineage>
        <taxon>Eukaryota</taxon>
        <taxon>Metazoa</taxon>
        <taxon>Spiralia</taxon>
        <taxon>Lophotrochozoa</taxon>
        <taxon>Mollusca</taxon>
        <taxon>Gastropoda</taxon>
        <taxon>Heterobranchia</taxon>
        <taxon>Euthyneura</taxon>
        <taxon>Panpulmonata</taxon>
        <taxon>Eupulmonata</taxon>
        <taxon>Stylommatophora</taxon>
        <taxon>Helicina</taxon>
        <taxon>Arionoidea</taxon>
        <taxon>Arionidae</taxon>
        <taxon>Arion</taxon>
    </lineage>
</organism>
<evidence type="ECO:0008006" key="4">
    <source>
        <dbReference type="Google" id="ProtNLM"/>
    </source>
</evidence>
<keyword evidence="2" id="KW-0472">Membrane</keyword>
<gene>
    <name evidence="3" type="primary">ORF16633</name>
</gene>
<evidence type="ECO:0000256" key="2">
    <source>
        <dbReference type="SAM" id="Phobius"/>
    </source>
</evidence>
<dbReference type="AlphaFoldDB" id="A0A0B6Y8D1"/>
<sequence length="66" mass="7697">MVEFGSGPIKETIDNTVFIIPGIVVVLLVGFFSYKLVSSLREKQRLREEKKKMKLQRKEKDSKKKK</sequence>
<evidence type="ECO:0000313" key="3">
    <source>
        <dbReference type="EMBL" id="CEK52399.1"/>
    </source>
</evidence>
<keyword evidence="2" id="KW-1133">Transmembrane helix</keyword>
<reference evidence="3" key="1">
    <citation type="submission" date="2014-12" db="EMBL/GenBank/DDBJ databases">
        <title>Insight into the proteome of Arion vulgaris.</title>
        <authorList>
            <person name="Aradska J."/>
            <person name="Bulat T."/>
            <person name="Smidak R."/>
            <person name="Sarate P."/>
            <person name="Gangsoo J."/>
            <person name="Sialana F."/>
            <person name="Bilban M."/>
            <person name="Lubec G."/>
        </authorList>
    </citation>
    <scope>NUCLEOTIDE SEQUENCE</scope>
    <source>
        <tissue evidence="3">Skin</tissue>
    </source>
</reference>
<accession>A0A0B6Y8D1</accession>
<feature type="coiled-coil region" evidence="1">
    <location>
        <begin position="36"/>
        <end position="66"/>
    </location>
</feature>
<evidence type="ECO:0000256" key="1">
    <source>
        <dbReference type="SAM" id="Coils"/>
    </source>
</evidence>
<feature type="transmembrane region" description="Helical" evidence="2">
    <location>
        <begin position="16"/>
        <end position="37"/>
    </location>
</feature>